<dbReference type="SMART" id="SM00986">
    <property type="entry name" value="UDG"/>
    <property type="match status" value="1"/>
</dbReference>
<keyword evidence="5" id="KW-0227">DNA damage</keyword>
<dbReference type="InterPro" id="IPR005273">
    <property type="entry name" value="Ura-DNA_glyco_family4"/>
</dbReference>
<dbReference type="Gene3D" id="3.40.470.10">
    <property type="entry name" value="Uracil-DNA glycosylase-like domain"/>
    <property type="match status" value="1"/>
</dbReference>
<accession>D5RH41</accession>
<dbReference type="RefSeq" id="WP_007003460.1">
    <property type="nucleotide sequence ID" value="NZ_GG770778.1"/>
</dbReference>
<dbReference type="GO" id="GO:0006281">
    <property type="term" value="P:DNA repair"/>
    <property type="evidence" value="ECO:0007669"/>
    <property type="project" value="UniProtKB-KW"/>
</dbReference>
<evidence type="ECO:0000256" key="4">
    <source>
        <dbReference type="ARBA" id="ARBA00022723"/>
    </source>
</evidence>
<evidence type="ECO:0000313" key="12">
    <source>
        <dbReference type="EMBL" id="EFH13382.1"/>
    </source>
</evidence>
<name>D5RH41_9PROT</name>
<keyword evidence="6 12" id="KW-0378">Hydrolase</keyword>
<evidence type="ECO:0000256" key="10">
    <source>
        <dbReference type="SAM" id="MobiDB-lite"/>
    </source>
</evidence>
<dbReference type="GO" id="GO:0097506">
    <property type="term" value="F:deaminated base DNA N-glycosylase activity"/>
    <property type="evidence" value="ECO:0007669"/>
    <property type="project" value="UniProtKB-ARBA"/>
</dbReference>
<dbReference type="PANTHER" id="PTHR33693:SF9">
    <property type="entry name" value="TYPE-4 URACIL-DNA GLYCOSYLASE"/>
    <property type="match status" value="1"/>
</dbReference>
<evidence type="ECO:0000256" key="6">
    <source>
        <dbReference type="ARBA" id="ARBA00022801"/>
    </source>
</evidence>
<proteinExistence type="inferred from homology"/>
<dbReference type="OrthoDB" id="5290748at2"/>
<comment type="similarity">
    <text evidence="1">Belongs to the uracil-DNA glycosylase (UDG) superfamily. Type 4 (UDGa) family.</text>
</comment>
<evidence type="ECO:0000313" key="13">
    <source>
        <dbReference type="Proteomes" id="UP000005324"/>
    </source>
</evidence>
<evidence type="ECO:0000256" key="9">
    <source>
        <dbReference type="ARBA" id="ARBA00023204"/>
    </source>
</evidence>
<dbReference type="InterPro" id="IPR051536">
    <property type="entry name" value="UDG_Type-4/5"/>
</dbReference>
<keyword evidence="7" id="KW-0408">Iron</keyword>
<dbReference type="GO" id="GO:0046872">
    <property type="term" value="F:metal ion binding"/>
    <property type="evidence" value="ECO:0007669"/>
    <property type="project" value="UniProtKB-KW"/>
</dbReference>
<dbReference type="NCBIfam" id="TIGR03914">
    <property type="entry name" value="UDG_fam_dom"/>
    <property type="match status" value="1"/>
</dbReference>
<dbReference type="CDD" id="cd10030">
    <property type="entry name" value="UDG-F4_TTUDGA_SPO1dp_like"/>
    <property type="match status" value="1"/>
</dbReference>
<reference evidence="12 13" key="1">
    <citation type="submission" date="2010-04" db="EMBL/GenBank/DDBJ databases">
        <authorList>
            <person name="Qin X."/>
            <person name="Bachman B."/>
            <person name="Battles P."/>
            <person name="Bell A."/>
            <person name="Bess C."/>
            <person name="Bickham C."/>
            <person name="Chaboub L."/>
            <person name="Chen D."/>
            <person name="Coyle M."/>
            <person name="Deiros D.R."/>
            <person name="Dinh H."/>
            <person name="Forbes L."/>
            <person name="Fowler G."/>
            <person name="Francisco L."/>
            <person name="Fu Q."/>
            <person name="Gubbala S."/>
            <person name="Hale W."/>
            <person name="Han Y."/>
            <person name="Hemphill L."/>
            <person name="Highlander S.K."/>
            <person name="Hirani K."/>
            <person name="Hogues M."/>
            <person name="Jackson L."/>
            <person name="Jakkamsetti A."/>
            <person name="Javaid M."/>
            <person name="Jiang H."/>
            <person name="Korchina V."/>
            <person name="Kovar C."/>
            <person name="Lara F."/>
            <person name="Lee S."/>
            <person name="Mata R."/>
            <person name="Mathew T."/>
            <person name="Moen C."/>
            <person name="Morales K."/>
            <person name="Munidasa M."/>
            <person name="Nazareth L."/>
            <person name="Ngo R."/>
            <person name="Nguyen L."/>
            <person name="Okwuonu G."/>
            <person name="Ongeri F."/>
            <person name="Patil S."/>
            <person name="Petrosino J."/>
            <person name="Pham C."/>
            <person name="Pham P."/>
            <person name="Pu L.-L."/>
            <person name="Puazo M."/>
            <person name="Raj R."/>
            <person name="Reid J."/>
            <person name="Rouhana J."/>
            <person name="Saada N."/>
            <person name="Shang Y."/>
            <person name="Simmons D."/>
            <person name="Thornton R."/>
            <person name="Warren J."/>
            <person name="Weissenberger G."/>
            <person name="Zhang J."/>
            <person name="Zhang L."/>
            <person name="Zhou C."/>
            <person name="Zhu D."/>
            <person name="Muzny D."/>
            <person name="Worley K."/>
            <person name="Gibbs R."/>
        </authorList>
    </citation>
    <scope>NUCLEOTIDE SEQUENCE [LARGE SCALE GENOMIC DNA]</scope>
    <source>
        <strain evidence="12 13">ATCC 49957</strain>
    </source>
</reference>
<dbReference type="AlphaFoldDB" id="D5RH41"/>
<dbReference type="EMBL" id="ADVL01000077">
    <property type="protein sequence ID" value="EFH13382.1"/>
    <property type="molecule type" value="Genomic_DNA"/>
</dbReference>
<sequence>MSHTPQPPTASWAAGHTTVLGEGPPQAPLMLVGEQPGDAEDRQGRPFVGPAGRLLDRALLAAGLDRAACYLTNAVKHFKFTQRGARRIHQKPDSGDIALYRPFLLREVDAVAPRLIVALGATAAQGLLGRKIGVLKLRGQFLSGPDDRPMLLTVHPSFLLRLPDPAMQEEEYQRFVRELALAKGRVFSS</sequence>
<feature type="region of interest" description="Disordered" evidence="10">
    <location>
        <begin position="1"/>
        <end position="41"/>
    </location>
</feature>
<dbReference type="SUPFAM" id="SSF52141">
    <property type="entry name" value="Uracil-DNA glycosylase-like"/>
    <property type="match status" value="1"/>
</dbReference>
<comment type="caution">
    <text evidence="12">The sequence shown here is derived from an EMBL/GenBank/DDBJ whole genome shotgun (WGS) entry which is preliminary data.</text>
</comment>
<dbReference type="InterPro" id="IPR005122">
    <property type="entry name" value="Uracil-DNA_glycosylase-like"/>
</dbReference>
<keyword evidence="3" id="KW-0004">4Fe-4S</keyword>
<organism evidence="12 13">
    <name type="scientific">Pseudoroseomonas cervicalis ATCC 49957</name>
    <dbReference type="NCBI Taxonomy" id="525371"/>
    <lineage>
        <taxon>Bacteria</taxon>
        <taxon>Pseudomonadati</taxon>
        <taxon>Pseudomonadota</taxon>
        <taxon>Alphaproteobacteria</taxon>
        <taxon>Acetobacterales</taxon>
        <taxon>Roseomonadaceae</taxon>
        <taxon>Roseomonas</taxon>
    </lineage>
</organism>
<dbReference type="Proteomes" id="UP000005324">
    <property type="component" value="Unassembled WGS sequence"/>
</dbReference>
<keyword evidence="8" id="KW-0411">Iron-sulfur</keyword>
<keyword evidence="9" id="KW-0234">DNA repair</keyword>
<dbReference type="SMART" id="SM00987">
    <property type="entry name" value="UreE_C"/>
    <property type="match status" value="1"/>
</dbReference>
<keyword evidence="12" id="KW-0326">Glycosidase</keyword>
<evidence type="ECO:0000256" key="2">
    <source>
        <dbReference type="ARBA" id="ARBA00019403"/>
    </source>
</evidence>
<keyword evidence="4" id="KW-0479">Metal-binding</keyword>
<dbReference type="InterPro" id="IPR036895">
    <property type="entry name" value="Uracil-DNA_glycosylase-like_sf"/>
</dbReference>
<evidence type="ECO:0000256" key="7">
    <source>
        <dbReference type="ARBA" id="ARBA00023004"/>
    </source>
</evidence>
<protein>
    <recommendedName>
        <fullName evidence="2">Type-4 uracil-DNA glycosylase</fullName>
    </recommendedName>
</protein>
<dbReference type="PANTHER" id="PTHR33693">
    <property type="entry name" value="TYPE-5 URACIL-DNA GLYCOSYLASE"/>
    <property type="match status" value="1"/>
</dbReference>
<dbReference type="Pfam" id="PF03167">
    <property type="entry name" value="UDG"/>
    <property type="match status" value="1"/>
</dbReference>
<evidence type="ECO:0000256" key="1">
    <source>
        <dbReference type="ARBA" id="ARBA00006521"/>
    </source>
</evidence>
<dbReference type="HOGENOM" id="CLU_044815_1_3_5"/>
<dbReference type="GO" id="GO:0051539">
    <property type="term" value="F:4 iron, 4 sulfur cluster binding"/>
    <property type="evidence" value="ECO:0007669"/>
    <property type="project" value="UniProtKB-KW"/>
</dbReference>
<feature type="domain" description="Uracil-DNA glycosylase-like" evidence="11">
    <location>
        <begin position="20"/>
        <end position="180"/>
    </location>
</feature>
<evidence type="ECO:0000256" key="3">
    <source>
        <dbReference type="ARBA" id="ARBA00022485"/>
    </source>
</evidence>
<evidence type="ECO:0000256" key="5">
    <source>
        <dbReference type="ARBA" id="ARBA00022763"/>
    </source>
</evidence>
<evidence type="ECO:0000259" key="11">
    <source>
        <dbReference type="SMART" id="SM00986"/>
    </source>
</evidence>
<keyword evidence="13" id="KW-1185">Reference proteome</keyword>
<gene>
    <name evidence="12" type="ORF">HMPREF0731_0400</name>
</gene>
<evidence type="ECO:0000256" key="8">
    <source>
        <dbReference type="ARBA" id="ARBA00023014"/>
    </source>
</evidence>